<dbReference type="GO" id="GO:0004813">
    <property type="term" value="F:alanine-tRNA ligase activity"/>
    <property type="evidence" value="ECO:0007669"/>
    <property type="project" value="InterPro"/>
</dbReference>
<dbReference type="SUPFAM" id="SSF50447">
    <property type="entry name" value="Translation proteins"/>
    <property type="match status" value="1"/>
</dbReference>
<dbReference type="InterPro" id="IPR009000">
    <property type="entry name" value="Transl_B-barrel_sf"/>
</dbReference>
<dbReference type="PANTHER" id="PTHR43462:SF1">
    <property type="entry name" value="ALANYL-TRNA EDITING PROTEIN AARSD1"/>
    <property type="match status" value="1"/>
</dbReference>
<dbReference type="InterPro" id="IPR018163">
    <property type="entry name" value="Thr/Ala-tRNA-synth_IIc_edit"/>
</dbReference>
<keyword evidence="3" id="KW-0479">Metal-binding</keyword>
<keyword evidence="4" id="KW-0862">Zinc</keyword>
<dbReference type="InterPro" id="IPR051335">
    <property type="entry name" value="Alanyl-tRNA_Editing_Enzymes"/>
</dbReference>
<dbReference type="PROSITE" id="PS50860">
    <property type="entry name" value="AA_TRNA_LIGASE_II_ALA"/>
    <property type="match status" value="1"/>
</dbReference>
<dbReference type="InterPro" id="IPR012947">
    <property type="entry name" value="tRNA_SAD"/>
</dbReference>
<comment type="cofactor">
    <cofactor evidence="1">
        <name>Zn(2+)</name>
        <dbReference type="ChEBI" id="CHEBI:29105"/>
    </cofactor>
</comment>
<evidence type="ECO:0000256" key="2">
    <source>
        <dbReference type="ARBA" id="ARBA00004496"/>
    </source>
</evidence>
<evidence type="ECO:0000256" key="1">
    <source>
        <dbReference type="ARBA" id="ARBA00001947"/>
    </source>
</evidence>
<protein>
    <submittedName>
        <fullName evidence="6">Ser-tRNA(Ala) deacylase @ Gly-tRNA(Ala) deacylase</fullName>
    </submittedName>
</protein>
<dbReference type="Gene3D" id="2.40.30.130">
    <property type="match status" value="1"/>
</dbReference>
<evidence type="ECO:0000313" key="6">
    <source>
        <dbReference type="EMBL" id="VAV89223.1"/>
    </source>
</evidence>
<dbReference type="GO" id="GO:0005737">
    <property type="term" value="C:cytoplasm"/>
    <property type="evidence" value="ECO:0007669"/>
    <property type="project" value="UniProtKB-SubCell"/>
</dbReference>
<accession>A0A3B0RXV3</accession>
<dbReference type="InterPro" id="IPR018164">
    <property type="entry name" value="Ala-tRNA-synth_IIc_N"/>
</dbReference>
<organism evidence="6">
    <name type="scientific">hydrothermal vent metagenome</name>
    <dbReference type="NCBI Taxonomy" id="652676"/>
    <lineage>
        <taxon>unclassified sequences</taxon>
        <taxon>metagenomes</taxon>
        <taxon>ecological metagenomes</taxon>
    </lineage>
</organism>
<evidence type="ECO:0000256" key="3">
    <source>
        <dbReference type="ARBA" id="ARBA00022723"/>
    </source>
</evidence>
<evidence type="ECO:0000259" key="5">
    <source>
        <dbReference type="PROSITE" id="PS50860"/>
    </source>
</evidence>
<feature type="non-terminal residue" evidence="6">
    <location>
        <position position="1"/>
    </location>
</feature>
<name>A0A3B0RXV3_9ZZZZ</name>
<dbReference type="InterPro" id="IPR018165">
    <property type="entry name" value="Ala-tRNA-synth_IIc_core"/>
</dbReference>
<dbReference type="GO" id="GO:0002161">
    <property type="term" value="F:aminoacyl-tRNA deacylase activity"/>
    <property type="evidence" value="ECO:0007669"/>
    <property type="project" value="UniProtKB-ARBA"/>
</dbReference>
<feature type="domain" description="Alanyl-transfer RNA synthetases family profile" evidence="5">
    <location>
        <begin position="1"/>
        <end position="228"/>
    </location>
</feature>
<proteinExistence type="predicted"/>
<gene>
    <name evidence="6" type="ORF">MNBD_ACTINO01-386</name>
</gene>
<dbReference type="PANTHER" id="PTHR43462">
    <property type="entry name" value="ALANYL-TRNA EDITING PROTEIN"/>
    <property type="match status" value="1"/>
</dbReference>
<dbReference type="Pfam" id="PF07973">
    <property type="entry name" value="tRNA_SAD"/>
    <property type="match status" value="1"/>
</dbReference>
<dbReference type="Gene3D" id="3.30.980.10">
    <property type="entry name" value="Threonyl-trna Synthetase, Chain A, domain 2"/>
    <property type="match status" value="1"/>
</dbReference>
<dbReference type="GO" id="GO:0005524">
    <property type="term" value="F:ATP binding"/>
    <property type="evidence" value="ECO:0007669"/>
    <property type="project" value="InterPro"/>
</dbReference>
<dbReference type="Pfam" id="PF01411">
    <property type="entry name" value="tRNA-synt_2c"/>
    <property type="match status" value="1"/>
</dbReference>
<dbReference type="GO" id="GO:0046872">
    <property type="term" value="F:metal ion binding"/>
    <property type="evidence" value="ECO:0007669"/>
    <property type="project" value="UniProtKB-KW"/>
</dbReference>
<sequence>RSMSAHVVRTDRGDNRVLLDRTVFYPGGGGQPHDLGTLAIGHDRLAVVRVTSDRDGVWHWLEGALPGEGTDLEGEIDWERRYALMRTHTAMHALCGVVWRRFHSPVTGGNMKPGEGRLDFDIPDWNSEDLPIVEQELNEELARRRAVEVSFLPRNAADEDPSLIRTKVNLLPEFIEEVRVIDIVGLDRQADGGTHVGETGEVGNIVIPKAENKGRGFRRIRVRLEEGK</sequence>
<dbReference type="GO" id="GO:0006419">
    <property type="term" value="P:alanyl-tRNA aminoacylation"/>
    <property type="evidence" value="ECO:0007669"/>
    <property type="project" value="InterPro"/>
</dbReference>
<dbReference type="EMBL" id="UOEI01000010">
    <property type="protein sequence ID" value="VAV89223.1"/>
    <property type="molecule type" value="Genomic_DNA"/>
</dbReference>
<evidence type="ECO:0000256" key="4">
    <source>
        <dbReference type="ARBA" id="ARBA00022833"/>
    </source>
</evidence>
<comment type="subcellular location">
    <subcellularLocation>
        <location evidence="2">Cytoplasm</location>
    </subcellularLocation>
</comment>
<dbReference type="SUPFAM" id="SSF55186">
    <property type="entry name" value="ThrRS/AlaRS common domain"/>
    <property type="match status" value="1"/>
</dbReference>
<dbReference type="GO" id="GO:0003676">
    <property type="term" value="F:nucleic acid binding"/>
    <property type="evidence" value="ECO:0007669"/>
    <property type="project" value="InterPro"/>
</dbReference>
<reference evidence="6" key="1">
    <citation type="submission" date="2018-06" db="EMBL/GenBank/DDBJ databases">
        <authorList>
            <person name="Zhirakovskaya E."/>
        </authorList>
    </citation>
    <scope>NUCLEOTIDE SEQUENCE</scope>
</reference>
<dbReference type="SMART" id="SM00863">
    <property type="entry name" value="tRNA_SAD"/>
    <property type="match status" value="1"/>
</dbReference>
<dbReference type="AlphaFoldDB" id="A0A3B0RXV3"/>